<reference evidence="2 3" key="1">
    <citation type="submission" date="2019-05" db="EMBL/GenBank/DDBJ databases">
        <title>Emergence of the Ug99 lineage of the wheat stem rust pathogen through somatic hybridization.</title>
        <authorList>
            <person name="Li F."/>
            <person name="Upadhyaya N.M."/>
            <person name="Sperschneider J."/>
            <person name="Matny O."/>
            <person name="Nguyen-Phuc H."/>
            <person name="Mago R."/>
            <person name="Raley C."/>
            <person name="Miller M.E."/>
            <person name="Silverstein K.A.T."/>
            <person name="Henningsen E."/>
            <person name="Hirsch C.D."/>
            <person name="Visser B."/>
            <person name="Pretorius Z.A."/>
            <person name="Steffenson B.J."/>
            <person name="Schwessinger B."/>
            <person name="Dodds P.N."/>
            <person name="Figueroa M."/>
        </authorList>
    </citation>
    <scope>NUCLEOTIDE SEQUENCE [LARGE SCALE GENOMIC DNA]</scope>
    <source>
        <strain evidence="2 3">Ug99</strain>
    </source>
</reference>
<protein>
    <submittedName>
        <fullName evidence="2">Uncharacterized protein</fullName>
    </submittedName>
</protein>
<dbReference type="Proteomes" id="UP000325313">
    <property type="component" value="Unassembled WGS sequence"/>
</dbReference>
<dbReference type="EMBL" id="VDEP01000171">
    <property type="protein sequence ID" value="KAA1126515.1"/>
    <property type="molecule type" value="Genomic_DNA"/>
</dbReference>
<feature type="region of interest" description="Disordered" evidence="1">
    <location>
        <begin position="1"/>
        <end position="34"/>
    </location>
</feature>
<evidence type="ECO:0000313" key="3">
    <source>
        <dbReference type="Proteomes" id="UP000325313"/>
    </source>
</evidence>
<evidence type="ECO:0000256" key="1">
    <source>
        <dbReference type="SAM" id="MobiDB-lite"/>
    </source>
</evidence>
<organism evidence="2 3">
    <name type="scientific">Puccinia graminis f. sp. tritici</name>
    <dbReference type="NCBI Taxonomy" id="56615"/>
    <lineage>
        <taxon>Eukaryota</taxon>
        <taxon>Fungi</taxon>
        <taxon>Dikarya</taxon>
        <taxon>Basidiomycota</taxon>
        <taxon>Pucciniomycotina</taxon>
        <taxon>Pucciniomycetes</taxon>
        <taxon>Pucciniales</taxon>
        <taxon>Pucciniaceae</taxon>
        <taxon>Puccinia</taxon>
    </lineage>
</organism>
<proteinExistence type="predicted"/>
<feature type="compositionally biased region" description="Polar residues" evidence="1">
    <location>
        <begin position="14"/>
        <end position="26"/>
    </location>
</feature>
<comment type="caution">
    <text evidence="2">The sequence shown here is derived from an EMBL/GenBank/DDBJ whole genome shotgun (WGS) entry which is preliminary data.</text>
</comment>
<accession>A0A5B0RN53</accession>
<dbReference type="AlphaFoldDB" id="A0A5B0RN53"/>
<name>A0A5B0RN53_PUCGR</name>
<evidence type="ECO:0000313" key="2">
    <source>
        <dbReference type="EMBL" id="KAA1126515.1"/>
    </source>
</evidence>
<gene>
    <name evidence="2" type="ORF">PGTUg99_024558</name>
</gene>
<sequence length="58" mass="6006">MTSIESGEPGRTGGTHQLQTSPTSSKAHGIVDCGKPNESLIANVVEVPPSRSAVCEQE</sequence>